<proteinExistence type="predicted"/>
<comment type="caution">
    <text evidence="1">The sequence shown here is derived from an EMBL/GenBank/DDBJ whole genome shotgun (WGS) entry which is preliminary data.</text>
</comment>
<evidence type="ECO:0000313" key="1">
    <source>
        <dbReference type="EMBL" id="TNV86207.1"/>
    </source>
</evidence>
<organism evidence="1 2">
    <name type="scientific">Halteria grandinella</name>
    <dbReference type="NCBI Taxonomy" id="5974"/>
    <lineage>
        <taxon>Eukaryota</taxon>
        <taxon>Sar</taxon>
        <taxon>Alveolata</taxon>
        <taxon>Ciliophora</taxon>
        <taxon>Intramacronucleata</taxon>
        <taxon>Spirotrichea</taxon>
        <taxon>Stichotrichia</taxon>
        <taxon>Sporadotrichida</taxon>
        <taxon>Halteriidae</taxon>
        <taxon>Halteria</taxon>
    </lineage>
</organism>
<reference evidence="1" key="1">
    <citation type="submission" date="2019-06" db="EMBL/GenBank/DDBJ databases">
        <authorList>
            <person name="Zheng W."/>
        </authorList>
    </citation>
    <scope>NUCLEOTIDE SEQUENCE</scope>
    <source>
        <strain evidence="1">QDHG01</strain>
    </source>
</reference>
<sequence>MMISGKEGSRYLMLCTLYRHYDFYYFPLDKIINDQRLEPTTQQHVPESKQLDFDQFINLEGFNSKYFVALQVSNIVLYPSLIPERDILESSVAFDALPQPITKQAYFKLHPIHHIDGREIIAHSKIGQETYIAISEYRCQKISMYSIKLKSSYPKDIFSISLVTKVQIPSSDCLTFYQPLKLLPNQVCISSYIQEHRYESLQFCDITNNFNVLSTEQNQTQLPNYDFEIDHPLVNFIYQFKHSEKTNTLRLTTRELKVTKCDGKKSLNIDKDFNSEIILKEQSEEVQRKNYNARYREDEGIPNEWWQQMSIQLNKDTFAVMLSDGIRIVKVMFE</sequence>
<name>A0A8J8T8B5_HALGN</name>
<keyword evidence="2" id="KW-1185">Reference proteome</keyword>
<gene>
    <name evidence="1" type="ORF">FGO68_gene8783</name>
</gene>
<dbReference type="Proteomes" id="UP000785679">
    <property type="component" value="Unassembled WGS sequence"/>
</dbReference>
<evidence type="ECO:0000313" key="2">
    <source>
        <dbReference type="Proteomes" id="UP000785679"/>
    </source>
</evidence>
<dbReference type="AlphaFoldDB" id="A0A8J8T8B5"/>
<protein>
    <submittedName>
        <fullName evidence="1">Uncharacterized protein</fullName>
    </submittedName>
</protein>
<accession>A0A8J8T8B5</accession>
<dbReference type="EMBL" id="RRYP01001238">
    <property type="protein sequence ID" value="TNV86207.1"/>
    <property type="molecule type" value="Genomic_DNA"/>
</dbReference>